<dbReference type="SUPFAM" id="SSF46785">
    <property type="entry name" value="Winged helix' DNA-binding domain"/>
    <property type="match status" value="1"/>
</dbReference>
<dbReference type="PROSITE" id="PS51000">
    <property type="entry name" value="HTH_DEOR_2"/>
    <property type="match status" value="1"/>
</dbReference>
<dbReference type="SMART" id="SM01134">
    <property type="entry name" value="DeoRC"/>
    <property type="match status" value="1"/>
</dbReference>
<proteinExistence type="predicted"/>
<dbReference type="InterPro" id="IPR014036">
    <property type="entry name" value="DeoR-like_C"/>
</dbReference>
<keyword evidence="3" id="KW-0804">Transcription</keyword>
<dbReference type="PRINTS" id="PR00037">
    <property type="entry name" value="HTHLACR"/>
</dbReference>
<evidence type="ECO:0000313" key="6">
    <source>
        <dbReference type="Proteomes" id="UP000715441"/>
    </source>
</evidence>
<evidence type="ECO:0000256" key="2">
    <source>
        <dbReference type="ARBA" id="ARBA00023125"/>
    </source>
</evidence>
<dbReference type="InterPro" id="IPR036388">
    <property type="entry name" value="WH-like_DNA-bd_sf"/>
</dbReference>
<dbReference type="InterPro" id="IPR001034">
    <property type="entry name" value="DeoR_HTH"/>
</dbReference>
<dbReference type="Pfam" id="PF00455">
    <property type="entry name" value="DeoRC"/>
    <property type="match status" value="1"/>
</dbReference>
<feature type="domain" description="HTH deoR-type" evidence="4">
    <location>
        <begin position="9"/>
        <end position="64"/>
    </location>
</feature>
<dbReference type="InterPro" id="IPR018356">
    <property type="entry name" value="Tscrpt_reg_HTH_DeoR_CS"/>
</dbReference>
<dbReference type="InterPro" id="IPR037171">
    <property type="entry name" value="NagB/RpiA_transferase-like"/>
</dbReference>
<sequence>MAEAPPLIPEQRRDLILGQLRRDSVLSYRQLAKLVGVSHMTIRRDIAELERQGKVVATQGGAKIVARVATEPPRVEKAAADIAQKDAMARHAAGLVRESMTIYLDAGTTLQAMRPYLQDFEDLTVVTNDLVIASSYLDHPSIEIITLGGRVEKRNQSTVGRIPALTLRELSLDIAFLTSPSWDLRRGVTIPAESKVEPKKAAVAAATTAVLVAASSKYGTFGRYRILGLDELDLVITDDGLPESDAAEIRARCGITVERTTVGAETLEA</sequence>
<evidence type="ECO:0000256" key="1">
    <source>
        <dbReference type="ARBA" id="ARBA00023015"/>
    </source>
</evidence>
<name>A0ABX1IW87_9PSEU</name>
<dbReference type="SMART" id="SM00420">
    <property type="entry name" value="HTH_DEOR"/>
    <property type="match status" value="1"/>
</dbReference>
<protein>
    <submittedName>
        <fullName evidence="5">DeoR/GlpR transcriptional regulator</fullName>
    </submittedName>
</protein>
<dbReference type="InterPro" id="IPR050313">
    <property type="entry name" value="Carb_Metab_HTH_regulators"/>
</dbReference>
<dbReference type="InterPro" id="IPR036390">
    <property type="entry name" value="WH_DNA-bd_sf"/>
</dbReference>
<dbReference type="PROSITE" id="PS00894">
    <property type="entry name" value="HTH_DEOR_1"/>
    <property type="match status" value="1"/>
</dbReference>
<keyword evidence="1" id="KW-0805">Transcription regulation</keyword>
<reference evidence="5 6" key="1">
    <citation type="submission" date="2020-04" db="EMBL/GenBank/DDBJ databases">
        <title>Novel species.</title>
        <authorList>
            <person name="Teo W.F.A."/>
            <person name="Lipun K."/>
            <person name="Srisuk N."/>
            <person name="Duangmal K."/>
        </authorList>
    </citation>
    <scope>NUCLEOTIDE SEQUENCE [LARGE SCALE GENOMIC DNA]</scope>
    <source>
        <strain evidence="5 6">K13G38</strain>
    </source>
</reference>
<evidence type="ECO:0000256" key="3">
    <source>
        <dbReference type="ARBA" id="ARBA00023163"/>
    </source>
</evidence>
<dbReference type="EMBL" id="JAAXLS010000001">
    <property type="protein sequence ID" value="NKQ51743.1"/>
    <property type="molecule type" value="Genomic_DNA"/>
</dbReference>
<keyword evidence="6" id="KW-1185">Reference proteome</keyword>
<evidence type="ECO:0000259" key="4">
    <source>
        <dbReference type="PROSITE" id="PS51000"/>
    </source>
</evidence>
<dbReference type="SUPFAM" id="SSF100950">
    <property type="entry name" value="NagB/RpiA/CoA transferase-like"/>
    <property type="match status" value="1"/>
</dbReference>
<organism evidence="5 6">
    <name type="scientific">Amycolatopsis acididurans</name>
    <dbReference type="NCBI Taxonomy" id="2724524"/>
    <lineage>
        <taxon>Bacteria</taxon>
        <taxon>Bacillati</taxon>
        <taxon>Actinomycetota</taxon>
        <taxon>Actinomycetes</taxon>
        <taxon>Pseudonocardiales</taxon>
        <taxon>Pseudonocardiaceae</taxon>
        <taxon>Amycolatopsis</taxon>
    </lineage>
</organism>
<comment type="caution">
    <text evidence="5">The sequence shown here is derived from an EMBL/GenBank/DDBJ whole genome shotgun (WGS) entry which is preliminary data.</text>
</comment>
<accession>A0ABX1IW87</accession>
<dbReference type="Gene3D" id="1.10.10.10">
    <property type="entry name" value="Winged helix-like DNA-binding domain superfamily/Winged helix DNA-binding domain"/>
    <property type="match status" value="1"/>
</dbReference>
<gene>
    <name evidence="5" type="ORF">HFP15_02470</name>
</gene>
<dbReference type="PANTHER" id="PTHR30363">
    <property type="entry name" value="HTH-TYPE TRANSCRIPTIONAL REGULATOR SRLR-RELATED"/>
    <property type="match status" value="1"/>
</dbReference>
<evidence type="ECO:0000313" key="5">
    <source>
        <dbReference type="EMBL" id="NKQ51743.1"/>
    </source>
</evidence>
<keyword evidence="2" id="KW-0238">DNA-binding</keyword>
<dbReference type="Pfam" id="PF08220">
    <property type="entry name" value="HTH_DeoR"/>
    <property type="match status" value="1"/>
</dbReference>
<dbReference type="RefSeq" id="WP_168510876.1">
    <property type="nucleotide sequence ID" value="NZ_JAAXLS010000001.1"/>
</dbReference>
<dbReference type="PANTHER" id="PTHR30363:SF58">
    <property type="entry name" value="REGULATORY PROTEIN, DEOR FAMILY"/>
    <property type="match status" value="1"/>
</dbReference>
<dbReference type="Proteomes" id="UP000715441">
    <property type="component" value="Unassembled WGS sequence"/>
</dbReference>